<dbReference type="Proteomes" id="UP000180166">
    <property type="component" value="Chromosome"/>
</dbReference>
<proteinExistence type="predicted"/>
<feature type="compositionally biased region" description="Basic residues" evidence="1">
    <location>
        <begin position="21"/>
        <end position="32"/>
    </location>
</feature>
<feature type="region of interest" description="Disordered" evidence="1">
    <location>
        <begin position="1"/>
        <end position="32"/>
    </location>
</feature>
<dbReference type="KEGG" id="nsr:NS506_03495"/>
<dbReference type="InterPro" id="IPR036249">
    <property type="entry name" value="Thioredoxin-like_sf"/>
</dbReference>
<evidence type="ECO:0000313" key="4">
    <source>
        <dbReference type="EMBL" id="GAP31404.1"/>
    </source>
</evidence>
<evidence type="ECO:0000256" key="1">
    <source>
        <dbReference type="SAM" id="MobiDB-lite"/>
    </source>
</evidence>
<dbReference type="Proteomes" id="UP000037179">
    <property type="component" value="Unassembled WGS sequence"/>
</dbReference>
<feature type="domain" description="Thioredoxin-like fold" evidence="2">
    <location>
        <begin position="40"/>
        <end position="124"/>
    </location>
</feature>
<dbReference type="Gene3D" id="3.40.30.10">
    <property type="entry name" value="Glutaredoxin"/>
    <property type="match status" value="1"/>
</dbReference>
<dbReference type="RefSeq" id="WP_052086828.1">
    <property type="nucleotide sequence ID" value="NZ_AP017900.1"/>
</dbReference>
<reference evidence="3 6" key="3">
    <citation type="submission" date="2016-10" db="EMBL/GenBank/DDBJ databases">
        <title>Genome sequence of Nocardia seriolae strain EM150506, isolated from Anguila japonica.</title>
        <authorList>
            <person name="Han H.-J."/>
        </authorList>
    </citation>
    <scope>NUCLEOTIDE SEQUENCE [LARGE SCALE GENOMIC DNA]</scope>
    <source>
        <strain evidence="3 6">EM150506</strain>
    </source>
</reference>
<sequence>MANHESRRPKSRRGDREARHHQPGFRGRGHRHRRSWLEFSRRLFEDQPAENGPGLSDDRLVQIAAAGVTGSDIADCIHSGCYAGFVASHSQNAIDAGLTHVPVVKVGDTVLENLTPDGLRAAIERATSAAK</sequence>
<dbReference type="GeneID" id="93375915"/>
<dbReference type="Pfam" id="PF13462">
    <property type="entry name" value="Thioredoxin_4"/>
    <property type="match status" value="1"/>
</dbReference>
<reference evidence="4 5" key="2">
    <citation type="journal article" date="2016" name="Genome Announc.">
        <title>Draft Genome Sequence of Erythromycin- and Oxytetracycline-Sensitive Nocardia seriolae Strain U-1 (NBRC 110359).</title>
        <authorList>
            <person name="Imajoh M."/>
            <person name="Sukeda M."/>
            <person name="Shimizu M."/>
            <person name="Yamane J."/>
            <person name="Ohnishi K."/>
            <person name="Oshima S."/>
        </authorList>
    </citation>
    <scope>NUCLEOTIDE SEQUENCE [LARGE SCALE GENOMIC DNA]</scope>
    <source>
        <strain evidence="4 5">U-1</strain>
    </source>
</reference>
<organism evidence="4 5">
    <name type="scientific">Nocardia seriolae</name>
    <dbReference type="NCBI Taxonomy" id="37332"/>
    <lineage>
        <taxon>Bacteria</taxon>
        <taxon>Bacillati</taxon>
        <taxon>Actinomycetota</taxon>
        <taxon>Actinomycetes</taxon>
        <taxon>Mycobacteriales</taxon>
        <taxon>Nocardiaceae</taxon>
        <taxon>Nocardia</taxon>
    </lineage>
</organism>
<evidence type="ECO:0000313" key="6">
    <source>
        <dbReference type="Proteomes" id="UP000180166"/>
    </source>
</evidence>
<dbReference type="InterPro" id="IPR012336">
    <property type="entry name" value="Thioredoxin-like_fold"/>
</dbReference>
<keyword evidence="5" id="KW-1185">Reference proteome</keyword>
<gene>
    <name evidence="3" type="ORF">NS506_03495</name>
    <name evidence="4" type="ORF">NSK11_contig00113-0022</name>
</gene>
<dbReference type="EMBL" id="CP017839">
    <property type="protein sequence ID" value="APA97547.1"/>
    <property type="molecule type" value="Genomic_DNA"/>
</dbReference>
<dbReference type="OrthoDB" id="117402at2"/>
<dbReference type="AlphaFoldDB" id="A0A0B8NB56"/>
<evidence type="ECO:0000313" key="3">
    <source>
        <dbReference type="EMBL" id="APA97547.1"/>
    </source>
</evidence>
<dbReference type="SUPFAM" id="SSF52833">
    <property type="entry name" value="Thioredoxin-like"/>
    <property type="match status" value="1"/>
</dbReference>
<protein>
    <submittedName>
        <fullName evidence="4">DSBA oxidoreductase</fullName>
    </submittedName>
</protein>
<dbReference type="EMBL" id="BBYQ01000113">
    <property type="protein sequence ID" value="GAP31404.1"/>
    <property type="molecule type" value="Genomic_DNA"/>
</dbReference>
<name>A0A0B8NB56_9NOCA</name>
<feature type="compositionally biased region" description="Basic and acidic residues" evidence="1">
    <location>
        <begin position="1"/>
        <end position="20"/>
    </location>
</feature>
<accession>A0A0B8NB56</accession>
<reference evidence="5" key="1">
    <citation type="submission" date="2015-07" db="EMBL/GenBank/DDBJ databases">
        <title>Nocardia seriolae U-1 whole genome shotgun sequence.</title>
        <authorList>
            <person name="Imajoh M."/>
            <person name="Fukumoto Y."/>
            <person name="Sukeda M."/>
            <person name="Yamane J."/>
            <person name="Yamasaki K."/>
            <person name="Shimizu M."/>
            <person name="Ohnishi K."/>
            <person name="Oshima S."/>
        </authorList>
    </citation>
    <scope>NUCLEOTIDE SEQUENCE [LARGE SCALE GENOMIC DNA]</scope>
    <source>
        <strain evidence="5">U-1</strain>
    </source>
</reference>
<evidence type="ECO:0000313" key="5">
    <source>
        <dbReference type="Proteomes" id="UP000037179"/>
    </source>
</evidence>
<evidence type="ECO:0000259" key="2">
    <source>
        <dbReference type="Pfam" id="PF13462"/>
    </source>
</evidence>